<protein>
    <submittedName>
        <fullName evidence="1">Uncharacterized protein</fullName>
    </submittedName>
</protein>
<dbReference type="EMBL" id="CP114720">
    <property type="protein sequence ID" value="WAZ71719.1"/>
    <property type="molecule type" value="Genomic_DNA"/>
</dbReference>
<evidence type="ECO:0000313" key="2">
    <source>
        <dbReference type="Proteomes" id="UP001164513"/>
    </source>
</evidence>
<name>A0AAX3JM43_9SPIR</name>
<evidence type="ECO:0000313" key="1">
    <source>
        <dbReference type="EMBL" id="WAZ71719.1"/>
    </source>
</evidence>
<dbReference type="AlphaFoldDB" id="A0AAX3JM43"/>
<proteinExistence type="predicted"/>
<reference evidence="1" key="1">
    <citation type="submission" date="2022-12" db="EMBL/GenBank/DDBJ databases">
        <title>B. miyamotoi WGS.</title>
        <authorList>
            <person name="Gabriele M."/>
            <person name="Kuleshov K.V."/>
            <person name="Hepner S."/>
            <person name="Hoornstra D."/>
            <person name="Hovius J.W."/>
            <person name="Platonov A.E."/>
            <person name="Fingerle V."/>
            <person name="Strube C."/>
        </authorList>
    </citation>
    <scope>NUCLEOTIDE SEQUENCE</scope>
    <source>
        <strain evidence="1">ZStruIII14-9</strain>
    </source>
</reference>
<sequence>MIFHINFSILGGLDIRLRILFLSLLVFVTSNAFSNIDFEFNLGLGFDFPVSIISNLYDTALYIGERIYDDLSDSDKDVISHRIADIANISNSGLTYGLHVQTGGRFADFISFGLELGVDFNLFRIIKSRGRLSKFISLIAAIESRLYARLDFFIGAVLVFTGPRTNMIFADKGSICSEFGVFGWDLGARATFSFLMLEGYYSWNIKNNRFSDLKLGVGFEFGII</sequence>
<dbReference type="RefSeq" id="WP_241677614.1">
    <property type="nucleotide sequence ID" value="NZ_CP044625.1"/>
</dbReference>
<organism evidence="1 2">
    <name type="scientific">Borrelia miyamotoi</name>
    <dbReference type="NCBI Taxonomy" id="47466"/>
    <lineage>
        <taxon>Bacteria</taxon>
        <taxon>Pseudomonadati</taxon>
        <taxon>Spirochaetota</taxon>
        <taxon>Spirochaetia</taxon>
        <taxon>Spirochaetales</taxon>
        <taxon>Borreliaceae</taxon>
        <taxon>Borrelia</taxon>
    </lineage>
</organism>
<gene>
    <name evidence="1" type="ORF">O5404_01545</name>
</gene>
<accession>A0AAX3JM43</accession>
<dbReference type="Proteomes" id="UP001164513">
    <property type="component" value="Chromosome"/>
</dbReference>